<dbReference type="eggNOG" id="ENOG503406G">
    <property type="taxonomic scope" value="Bacteria"/>
</dbReference>
<protein>
    <submittedName>
        <fullName evidence="1">Uncharacterized protein</fullName>
    </submittedName>
</protein>
<organism evidence="1 2">
    <name type="scientific">Saccharomonospora cyanea NA-134</name>
    <dbReference type="NCBI Taxonomy" id="882082"/>
    <lineage>
        <taxon>Bacteria</taxon>
        <taxon>Bacillati</taxon>
        <taxon>Actinomycetota</taxon>
        <taxon>Actinomycetes</taxon>
        <taxon>Pseudonocardiales</taxon>
        <taxon>Pseudonocardiaceae</taxon>
        <taxon>Saccharomonospora</taxon>
    </lineage>
</organism>
<reference evidence="1 2" key="1">
    <citation type="submission" date="2011-11" db="EMBL/GenBank/DDBJ databases">
        <title>The Noncontiguous Finished sequence of Saccharomonospora cyanea NA-134.</title>
        <authorList>
            <consortium name="US DOE Joint Genome Institute"/>
            <person name="Lucas S."/>
            <person name="Han J."/>
            <person name="Lapidus A."/>
            <person name="Cheng J.-F."/>
            <person name="Goodwin L."/>
            <person name="Pitluck S."/>
            <person name="Peters L."/>
            <person name="Ovchinnikova G."/>
            <person name="Lu M."/>
            <person name="Detter J.C."/>
            <person name="Han C."/>
            <person name="Tapia R."/>
            <person name="Land M."/>
            <person name="Hauser L."/>
            <person name="Kyrpides N."/>
            <person name="Ivanova N."/>
            <person name="Pagani I."/>
            <person name="Brambilla E.-M."/>
            <person name="Klenk H.-P."/>
            <person name="Woyke T."/>
        </authorList>
    </citation>
    <scope>NUCLEOTIDE SEQUENCE [LARGE SCALE GENOMIC DNA]</scope>
    <source>
        <strain evidence="1 2">NA-134</strain>
    </source>
</reference>
<name>H5XIG1_9PSEU</name>
<evidence type="ECO:0000313" key="2">
    <source>
        <dbReference type="Proteomes" id="UP000002791"/>
    </source>
</evidence>
<keyword evidence="2" id="KW-1185">Reference proteome</keyword>
<dbReference type="HOGENOM" id="CLU_1926050_0_0_11"/>
<dbReference type="EMBL" id="CM001440">
    <property type="protein sequence ID" value="EHR62822.1"/>
    <property type="molecule type" value="Genomic_DNA"/>
</dbReference>
<evidence type="ECO:0000313" key="1">
    <source>
        <dbReference type="EMBL" id="EHR62822.1"/>
    </source>
</evidence>
<sequence>MIRHQRPSTRNEWRPVSGQINDFLVSVVAVLLAPRLGNRCDIEDLAAFSDEVAAGHRSERRPVNEFVVEEILRHIYGFPQLFQTVPVPPTAVTWAGAAIVRHLNNTDTSIAADIDRVLDTAVDLHKRRPRH</sequence>
<dbReference type="Proteomes" id="UP000002791">
    <property type="component" value="Chromosome"/>
</dbReference>
<proteinExistence type="predicted"/>
<gene>
    <name evidence="1" type="ORF">SaccyDRAFT_3999</name>
</gene>
<dbReference type="AlphaFoldDB" id="H5XIG1"/>
<accession>H5XIG1</accession>